<gene>
    <name evidence="1" type="ORF">CIG75_03800</name>
</gene>
<accession>A0A223CYF0</accession>
<keyword evidence="2" id="KW-1185">Reference proteome</keyword>
<reference evidence="1 2" key="1">
    <citation type="journal article" date="2015" name="Int. J. Syst. Evol. Microbiol.">
        <title>Tumebacillus algifaecis sp. nov., isolated from decomposing algal scum.</title>
        <authorList>
            <person name="Wu Y.F."/>
            <person name="Zhang B."/>
            <person name="Xing P."/>
            <person name="Wu Q.L."/>
            <person name="Liu S.J."/>
        </authorList>
    </citation>
    <scope>NUCLEOTIDE SEQUENCE [LARGE SCALE GENOMIC DNA]</scope>
    <source>
        <strain evidence="1 2">THMBR28</strain>
    </source>
</reference>
<evidence type="ECO:0000313" key="2">
    <source>
        <dbReference type="Proteomes" id="UP000214688"/>
    </source>
</evidence>
<protein>
    <submittedName>
        <fullName evidence="1">Uncharacterized protein</fullName>
    </submittedName>
</protein>
<sequence length="148" mass="17331">MRNYIGWIWSSLSRRRWKRYTSQSFKLAFEYPPNWIRIEEERYQGRDGFFQIAAASGEDGLDAVCQREAHHKFKPYGTNPKLKPVRHAGRAACYVFPSVDQPTEMKTQSAFIVEYPAPVQIAGQTCRFLVLWADEEHIRNIVKTLTFK</sequence>
<organism evidence="1 2">
    <name type="scientific">Tumebacillus algifaecis</name>
    <dbReference type="NCBI Taxonomy" id="1214604"/>
    <lineage>
        <taxon>Bacteria</taxon>
        <taxon>Bacillati</taxon>
        <taxon>Bacillota</taxon>
        <taxon>Bacilli</taxon>
        <taxon>Bacillales</taxon>
        <taxon>Alicyclobacillaceae</taxon>
        <taxon>Tumebacillus</taxon>
    </lineage>
</organism>
<dbReference type="KEGG" id="tab:CIG75_03800"/>
<name>A0A223CYF0_9BACL</name>
<dbReference type="RefSeq" id="WP_094235453.1">
    <property type="nucleotide sequence ID" value="NZ_CP022657.1"/>
</dbReference>
<dbReference type="EMBL" id="CP022657">
    <property type="protein sequence ID" value="ASS74194.1"/>
    <property type="molecule type" value="Genomic_DNA"/>
</dbReference>
<dbReference type="AlphaFoldDB" id="A0A223CYF0"/>
<evidence type="ECO:0000313" key="1">
    <source>
        <dbReference type="EMBL" id="ASS74194.1"/>
    </source>
</evidence>
<dbReference type="OrthoDB" id="108903at2"/>
<proteinExistence type="predicted"/>
<dbReference type="Proteomes" id="UP000214688">
    <property type="component" value="Chromosome"/>
</dbReference>